<evidence type="ECO:0000313" key="8">
    <source>
        <dbReference type="Proteomes" id="UP000261105"/>
    </source>
</evidence>
<dbReference type="RefSeq" id="WP_005422749.1">
    <property type="nucleotide sequence ID" value="NZ_CABJDZ010000006.1"/>
</dbReference>
<evidence type="ECO:0008006" key="13">
    <source>
        <dbReference type="Google" id="ProtNLM"/>
    </source>
</evidence>
<reference evidence="8 9" key="2">
    <citation type="submission" date="2018-08" db="EMBL/GenBank/DDBJ databases">
        <title>A genome reference for cultivated species of the human gut microbiota.</title>
        <authorList>
            <person name="Zou Y."/>
            <person name="Xue W."/>
            <person name="Luo G."/>
        </authorList>
    </citation>
    <scope>NUCLEOTIDE SEQUENCE [LARGE SCALE GENOMIC DNA]</scope>
    <source>
        <strain evidence="6 12">AF39-4</strain>
        <strain evidence="5 11">AM18-2AC</strain>
        <strain evidence="4 10">AM37-4AC</strain>
        <strain evidence="3 8">OM03-6</strain>
        <strain evidence="2 9">OM06-11AA</strain>
    </source>
</reference>
<evidence type="ECO:0000313" key="10">
    <source>
        <dbReference type="Proteomes" id="UP000265808"/>
    </source>
</evidence>
<dbReference type="Proteomes" id="UP000284267">
    <property type="component" value="Unassembled WGS sequence"/>
</dbReference>
<dbReference type="Proteomes" id="UP000261105">
    <property type="component" value="Unassembled WGS sequence"/>
</dbReference>
<dbReference type="EMBL" id="QSUZ01000003">
    <property type="protein sequence ID" value="RGN89427.1"/>
    <property type="molecule type" value="Genomic_DNA"/>
</dbReference>
<dbReference type="EMBL" id="QROE01000006">
    <property type="protein sequence ID" value="RHK93865.1"/>
    <property type="molecule type" value="Genomic_DNA"/>
</dbReference>
<evidence type="ECO:0000313" key="12">
    <source>
        <dbReference type="Proteomes" id="UP000284267"/>
    </source>
</evidence>
<evidence type="ECO:0000313" key="5">
    <source>
        <dbReference type="EMBL" id="RHH17833.1"/>
    </source>
</evidence>
<dbReference type="EMBL" id="QSUB01000003">
    <property type="protein sequence ID" value="RGN04837.1"/>
    <property type="molecule type" value="Genomic_DNA"/>
</dbReference>
<dbReference type="InterPro" id="IPR015424">
    <property type="entry name" value="PyrdxlP-dep_Trfase"/>
</dbReference>
<name>A0A174GKG1_9FIRM</name>
<evidence type="ECO:0000313" key="11">
    <source>
        <dbReference type="Proteomes" id="UP000284024"/>
    </source>
</evidence>
<dbReference type="EMBL" id="CYZD01000016">
    <property type="protein sequence ID" value="CUO61897.1"/>
    <property type="molecule type" value="Genomic_DNA"/>
</dbReference>
<protein>
    <recommendedName>
        <fullName evidence="13">DegT/DnrJ/EryC1/StrS aminotransferase family protein</fullName>
    </recommendedName>
</protein>
<evidence type="ECO:0000313" key="4">
    <source>
        <dbReference type="EMBL" id="RHC05772.1"/>
    </source>
</evidence>
<sequence>MKKEIGGYFELEDFGGKEYYPNLYKVNLGRTALRWLLEGRGYTKIYLPVFLCESVTEACEQRGIRISRYQLDAELNVLLPRKKLGESECLYLVNYYGQLTDEKILAYQKIFGNIIVDHTHAFFQKPLKGVDTLYSCRKFWGVSDGAYLSTDAVLPMDKPVDHSNKRMGHILGRYEENAGVYYQEMLQNAARYEGMEIRRMSRLTENLLGAIDYETGRRKREENYRILSEALPSEFIFTRVTPEGPFVYPYYHKEGLKLRRWLAEHKIFVPTYWKNILEECTESSLEYQWAADVLPLPCDQRYGKEEMQYMAERIKEWEAAGE</sequence>
<accession>A0A174GKG1</accession>
<evidence type="ECO:0000313" key="3">
    <source>
        <dbReference type="EMBL" id="RGN89427.1"/>
    </source>
</evidence>
<dbReference type="Proteomes" id="UP000095409">
    <property type="component" value="Unassembled WGS sequence"/>
</dbReference>
<evidence type="ECO:0000313" key="9">
    <source>
        <dbReference type="Proteomes" id="UP000261222"/>
    </source>
</evidence>
<reference evidence="1 7" key="1">
    <citation type="submission" date="2015-09" db="EMBL/GenBank/DDBJ databases">
        <authorList>
            <consortium name="Pathogen Informatics"/>
        </authorList>
    </citation>
    <scope>NUCLEOTIDE SEQUENCE [LARGE SCALE GENOMIC DNA]</scope>
    <source>
        <strain evidence="1 7">2789STDY5608837</strain>
    </source>
</reference>
<evidence type="ECO:0000313" key="2">
    <source>
        <dbReference type="EMBL" id="RGN04837.1"/>
    </source>
</evidence>
<dbReference type="SUPFAM" id="SSF53383">
    <property type="entry name" value="PLP-dependent transferases"/>
    <property type="match status" value="1"/>
</dbReference>
<evidence type="ECO:0000313" key="6">
    <source>
        <dbReference type="EMBL" id="RHK93865.1"/>
    </source>
</evidence>
<dbReference type="EMBL" id="QRJH01000005">
    <property type="protein sequence ID" value="RHH17833.1"/>
    <property type="molecule type" value="Genomic_DNA"/>
</dbReference>
<dbReference type="AlphaFoldDB" id="A0A174GKG1"/>
<dbReference type="EMBL" id="QSHL01000007">
    <property type="protein sequence ID" value="RHC05772.1"/>
    <property type="molecule type" value="Genomic_DNA"/>
</dbReference>
<evidence type="ECO:0000313" key="1">
    <source>
        <dbReference type="EMBL" id="CUO61897.1"/>
    </source>
</evidence>
<gene>
    <name evidence="6" type="ORF">DW040_13515</name>
    <name evidence="5" type="ORF">DW222_10535</name>
    <name evidence="4" type="ORF">DW859_11570</name>
    <name evidence="3" type="ORF">DXB38_03300</name>
    <name evidence="2" type="ORF">DXB81_08380</name>
    <name evidence="1" type="ORF">ERS852394_02606</name>
</gene>
<proteinExistence type="predicted"/>
<dbReference type="Proteomes" id="UP000261222">
    <property type="component" value="Unassembled WGS sequence"/>
</dbReference>
<dbReference type="Proteomes" id="UP000284024">
    <property type="component" value="Unassembled WGS sequence"/>
</dbReference>
<organism evidence="1 7">
    <name type="scientific">Blautia obeum</name>
    <dbReference type="NCBI Taxonomy" id="40520"/>
    <lineage>
        <taxon>Bacteria</taxon>
        <taxon>Bacillati</taxon>
        <taxon>Bacillota</taxon>
        <taxon>Clostridia</taxon>
        <taxon>Lachnospirales</taxon>
        <taxon>Lachnospiraceae</taxon>
        <taxon>Blautia</taxon>
    </lineage>
</organism>
<dbReference type="GeneID" id="79803063"/>
<dbReference type="Proteomes" id="UP000265808">
    <property type="component" value="Unassembled WGS sequence"/>
</dbReference>
<evidence type="ECO:0000313" key="7">
    <source>
        <dbReference type="Proteomes" id="UP000095409"/>
    </source>
</evidence>